<feature type="non-terminal residue" evidence="1">
    <location>
        <position position="1"/>
    </location>
</feature>
<accession>A0AAD9H582</accession>
<name>A0AAD9H582_9PEZI</name>
<protein>
    <submittedName>
        <fullName evidence="1">Uncharacterized protein</fullName>
    </submittedName>
</protein>
<feature type="non-terminal residue" evidence="1">
    <location>
        <position position="829"/>
    </location>
</feature>
<comment type="caution">
    <text evidence="1">The sequence shown here is derived from an EMBL/GenBank/DDBJ whole genome shotgun (WGS) entry which is preliminary data.</text>
</comment>
<dbReference type="Proteomes" id="UP001232148">
    <property type="component" value="Unassembled WGS sequence"/>
</dbReference>
<evidence type="ECO:0000313" key="1">
    <source>
        <dbReference type="EMBL" id="KAK2022056.1"/>
    </source>
</evidence>
<sequence>ADVVDIESKFRRHLDVLILDDNSIHSKAFVPFSYLEAHKVSIDEFLYYFKSRREWSLGELVFAGLFVDAIVGKSVILSPRGDGQSKGTGNAVVLDESGSSATVTLVPGADGKLMVHKTATGYGIDGNGAPWLRRQSLFLGASHGVKKSGMFVVPQEVSDTENEIRLVFPYIASHSFGELIFANVGAKPAVAAIVDVLSQLATSVWNEGQETAHSQFIKQAHFERMKRRVKIAREGDDLLDKILRQKSVMLNGKLLMGFDCVLENLEAHPELAKIGPTILNEIHGDLNIHNILSHLDPEQDEPVALIDPRGVPLLDNSDDKVFERGDYAYDVSKLLFSLTGFSEVRKKLYNMSTDGQSYQLKIQQHPGSDTMASAAHLLIPALASNEVLRRWIDKVEPQGTRSFELRVRLGEAAHFVADCACALGRDTPWEIAPLFLMGLEKLNDVLNLLNGIGQLSIDNAEPSSDFEAVPESADFGAVMIQSTIFGLQTSNKGLPYNVLEVSVKFESAATIQKLFREMVGSFLPKGTPVYLSTDPVGSVDYSTCVLIHPSNGVRGQTHMLAAATRRTTAFFRDNGVPQHVIDGLKIVHISSTGSSSRSQFTARDNDKLLSPGSFGISPLKLALLQANQLSFPKAGRWVLENDSFFLLSRPMTLGGDELCLLAIQRPTTGSSSSWRVCIDEVESINDQLFAKSFRNIGAHETGKKLLRTTTGLFVPHRLAKEISRKESDYTARSSPLLIDVVLPRFMKRDDWIELSHKQGYGIVSHLVWQNAKDFQAVSPLVELAYGGDETAFYHYGSDTEYNKLLTGVPCDARLNSLAYAIPAAQWRHR</sequence>
<keyword evidence="2" id="KW-1185">Reference proteome</keyword>
<evidence type="ECO:0000313" key="2">
    <source>
        <dbReference type="Proteomes" id="UP001232148"/>
    </source>
</evidence>
<reference evidence="1" key="1">
    <citation type="submission" date="2021-06" db="EMBL/GenBank/DDBJ databases">
        <title>Comparative genomics, transcriptomics and evolutionary studies reveal genomic signatures of adaptation to plant cell wall in hemibiotrophic fungi.</title>
        <authorList>
            <consortium name="DOE Joint Genome Institute"/>
            <person name="Baroncelli R."/>
            <person name="Diaz J.F."/>
            <person name="Benocci T."/>
            <person name="Peng M."/>
            <person name="Battaglia E."/>
            <person name="Haridas S."/>
            <person name="Andreopoulos W."/>
            <person name="Labutti K."/>
            <person name="Pangilinan J."/>
            <person name="Floch G.L."/>
            <person name="Makela M.R."/>
            <person name="Henrissat B."/>
            <person name="Grigoriev I.V."/>
            <person name="Crouch J.A."/>
            <person name="De Vries R.P."/>
            <person name="Sukno S.A."/>
            <person name="Thon M.R."/>
        </authorList>
    </citation>
    <scope>NUCLEOTIDE SEQUENCE</scope>
    <source>
        <strain evidence="1">MAFF235873</strain>
    </source>
</reference>
<dbReference type="AlphaFoldDB" id="A0AAD9H582"/>
<dbReference type="EMBL" id="MU843063">
    <property type="protein sequence ID" value="KAK2022056.1"/>
    <property type="molecule type" value="Genomic_DNA"/>
</dbReference>
<proteinExistence type="predicted"/>
<gene>
    <name evidence="1" type="ORF">LX32DRAFT_520416</name>
</gene>
<organism evidence="1 2">
    <name type="scientific">Colletotrichum zoysiae</name>
    <dbReference type="NCBI Taxonomy" id="1216348"/>
    <lineage>
        <taxon>Eukaryota</taxon>
        <taxon>Fungi</taxon>
        <taxon>Dikarya</taxon>
        <taxon>Ascomycota</taxon>
        <taxon>Pezizomycotina</taxon>
        <taxon>Sordariomycetes</taxon>
        <taxon>Hypocreomycetidae</taxon>
        <taxon>Glomerellales</taxon>
        <taxon>Glomerellaceae</taxon>
        <taxon>Colletotrichum</taxon>
        <taxon>Colletotrichum graminicola species complex</taxon>
    </lineage>
</organism>